<proteinExistence type="predicted"/>
<feature type="compositionally biased region" description="Pro residues" evidence="1">
    <location>
        <begin position="263"/>
        <end position="278"/>
    </location>
</feature>
<dbReference type="CDD" id="cd09272">
    <property type="entry name" value="RNase_HI_RT_Ty1"/>
    <property type="match status" value="1"/>
</dbReference>
<feature type="region of interest" description="Disordered" evidence="1">
    <location>
        <begin position="260"/>
        <end position="312"/>
    </location>
</feature>
<accession>A0A699I1R8</accession>
<comment type="caution">
    <text evidence="2">The sequence shown here is derived from an EMBL/GenBank/DDBJ whole genome shotgun (WGS) entry which is preliminary data.</text>
</comment>
<feature type="region of interest" description="Disordered" evidence="1">
    <location>
        <begin position="500"/>
        <end position="529"/>
    </location>
</feature>
<dbReference type="PANTHER" id="PTHR11439:SF495">
    <property type="entry name" value="REVERSE TRANSCRIPTASE, RNA-DEPENDENT DNA POLYMERASE-RELATED"/>
    <property type="match status" value="1"/>
</dbReference>
<sequence length="529" mass="59572">MSSMGELKFFLGLQVKQKLDGIFINQDKYVAEILRKFGLTDRKSASTPIDTKKPLLKDPDGEDMDMHTYRSMIGSLMYLTSSRPDILFAVCAYSDYAGASLDRKSTTEGCQFLKCRLISWQCKKQTIIATSSTEAEYVAAVNYVTRLQALVDKKKVIITEATIQDALRLNDVKSIDYFPNEEIFIELSRMGYEKRSTKLTFYKAFFSPQWKFLIHTILQCMSAKRTSWNEFSSSMASVIICLLTGDASVAIVDVPTAADEPSIPLPTPTTQPPPPPQDLPSTLQVKPTPPPSHVAQPPSPQQKPQPPQSSHDAEISMDLLHTLLETCTTLTRRGRIIASMDADVDVTLKDVVDITKEVVVDAEIEASADDDELEPAEHKEVVKVAARRRKGVVIRDHEETATPSIIIHSEAKSKDKGKEILDGVIDQVQRKEKEDNAMMRYQALKRKPQTEAQARKNMMIYLRNMVGFKIDYFKGMSYDDIHPNFEKKFNSNVALLEKTREQMEEEDNKALKRTSESQAKKSSKEAEVG</sequence>
<gene>
    <name evidence="2" type="ORF">Tci_482642</name>
</gene>
<reference evidence="2" key="1">
    <citation type="journal article" date="2019" name="Sci. Rep.">
        <title>Draft genome of Tanacetum cinerariifolium, the natural source of mosquito coil.</title>
        <authorList>
            <person name="Yamashiro T."/>
            <person name="Shiraishi A."/>
            <person name="Satake H."/>
            <person name="Nakayama K."/>
        </authorList>
    </citation>
    <scope>NUCLEOTIDE SEQUENCE</scope>
</reference>
<organism evidence="2">
    <name type="scientific">Tanacetum cinerariifolium</name>
    <name type="common">Dalmatian daisy</name>
    <name type="synonym">Chrysanthemum cinerariifolium</name>
    <dbReference type="NCBI Taxonomy" id="118510"/>
    <lineage>
        <taxon>Eukaryota</taxon>
        <taxon>Viridiplantae</taxon>
        <taxon>Streptophyta</taxon>
        <taxon>Embryophyta</taxon>
        <taxon>Tracheophyta</taxon>
        <taxon>Spermatophyta</taxon>
        <taxon>Magnoliopsida</taxon>
        <taxon>eudicotyledons</taxon>
        <taxon>Gunneridae</taxon>
        <taxon>Pentapetalae</taxon>
        <taxon>asterids</taxon>
        <taxon>campanulids</taxon>
        <taxon>Asterales</taxon>
        <taxon>Asteraceae</taxon>
        <taxon>Asteroideae</taxon>
        <taxon>Anthemideae</taxon>
        <taxon>Anthemidinae</taxon>
        <taxon>Tanacetum</taxon>
    </lineage>
</organism>
<feature type="compositionally biased region" description="Pro residues" evidence="1">
    <location>
        <begin position="287"/>
        <end position="307"/>
    </location>
</feature>
<evidence type="ECO:0000256" key="1">
    <source>
        <dbReference type="SAM" id="MobiDB-lite"/>
    </source>
</evidence>
<evidence type="ECO:0000313" key="2">
    <source>
        <dbReference type="EMBL" id="GEZ10669.1"/>
    </source>
</evidence>
<dbReference type="PANTHER" id="PTHR11439">
    <property type="entry name" value="GAG-POL-RELATED RETROTRANSPOSON"/>
    <property type="match status" value="1"/>
</dbReference>
<dbReference type="AlphaFoldDB" id="A0A699I1R8"/>
<dbReference type="EMBL" id="BKCJ010241480">
    <property type="protein sequence ID" value="GEZ10669.1"/>
    <property type="molecule type" value="Genomic_DNA"/>
</dbReference>
<name>A0A699I1R8_TANCI</name>
<protein>
    <submittedName>
        <fullName evidence="2">Uncharacterized mitochondrial protein AtMg00810-like</fullName>
    </submittedName>
</protein>